<proteinExistence type="predicted"/>
<reference evidence="1" key="1">
    <citation type="submission" date="2022-12" db="EMBL/GenBank/DDBJ databases">
        <title>Genomic Characterization of Candidatus Phytoplasma sacchari in China.</title>
        <authorList>
            <person name="Zhang R.-Y."/>
        </authorList>
    </citation>
    <scope>NUCLEOTIDE SEQUENCE [LARGE SCALE GENOMIC DNA]</scope>
    <source>
        <strain evidence="1">SCWL1</strain>
    </source>
</reference>
<protein>
    <submittedName>
        <fullName evidence="1">Uncharacterized protein</fullName>
    </submittedName>
</protein>
<name>A0ABY7M154_9MOLU</name>
<organism evidence="1 2">
    <name type="scientific">Candidatus Phytoplasma sacchari</name>
    <dbReference type="NCBI Taxonomy" id="2609813"/>
    <lineage>
        <taxon>Bacteria</taxon>
        <taxon>Bacillati</taxon>
        <taxon>Mycoplasmatota</taxon>
        <taxon>Mollicutes</taxon>
        <taxon>Acholeplasmatales</taxon>
        <taxon>Acholeplasmataceae</taxon>
        <taxon>Candidatus Phytoplasma</taxon>
        <taxon>16SrXI (Rice yellow dwarf group)</taxon>
    </lineage>
</organism>
<dbReference type="EMBL" id="CP115156">
    <property type="protein sequence ID" value="WBL31455.1"/>
    <property type="molecule type" value="Genomic_DNA"/>
</dbReference>
<evidence type="ECO:0000313" key="2">
    <source>
        <dbReference type="Proteomes" id="UP001210120"/>
    </source>
</evidence>
<accession>A0ABY7M154</accession>
<keyword evidence="2" id="KW-1185">Reference proteome</keyword>
<gene>
    <name evidence="1" type="ORF">O7R10_00075</name>
</gene>
<sequence>MKTKYNDKKIIIINIKNRFLFLFIFVLFFYKNYNSISAFKIKQKKNHFFSSNIKISKKNNPPNISLEKKKYLIVENYSLEKKFFIDEKKQEYYFKIFLCENKKNREKDFSTQNNDYINNTEEYHKLYKNQNVFVNIKARVFLKEINNEQNKNQELLIKNKNITENFNIEVLFNNNNNWENLKNTNKIPIFDGKKEILITISDYISNKEHQITKNSKIELCIEFDLVDEDNNIFCKEIEKEKIIQNLENNNKKFITKIKLDYNNIIKSRKNFMINFSSESKIKKELEKFKKFYLYEEFERSIIYYNQKMKYDVFFCYLNSKNEIKINKCEKFEEISKNYLKEDCIYINNFLKIKDIKKIFIIFPKTIYNEDDYKTYSDVHWTFRIESICEIDHFKNENFKNSFLDKILNFFIKIIQFLQKNKIELINQKTNEKYSINLYSQNELLEQKIFFELKNNKKERKKIKLKLNLQKQKNSNI</sequence>
<evidence type="ECO:0000313" key="1">
    <source>
        <dbReference type="EMBL" id="WBL31455.1"/>
    </source>
</evidence>
<dbReference type="Proteomes" id="UP001210120">
    <property type="component" value="Chromosome"/>
</dbReference>